<sequence length="93" mass="10728">MPRKDQILRAVAQGVIFGVELLTYFLLAWKFENRWIIWSLTTLAWNIVHCSDALITTTFNKEFRRLVYSPFRRYYGASSAFVHPSVSVSPAAS</sequence>
<dbReference type="InterPro" id="IPR019430">
    <property type="entry name" value="7TM_GPCR_serpentine_rcpt_Srx"/>
</dbReference>
<organism evidence="3 4">
    <name type="scientific">Ancylostoma caninum</name>
    <name type="common">Dog hookworm</name>
    <dbReference type="NCBI Taxonomy" id="29170"/>
    <lineage>
        <taxon>Eukaryota</taxon>
        <taxon>Metazoa</taxon>
        <taxon>Ecdysozoa</taxon>
        <taxon>Nematoda</taxon>
        <taxon>Chromadorea</taxon>
        <taxon>Rhabditida</taxon>
        <taxon>Rhabditina</taxon>
        <taxon>Rhabditomorpha</taxon>
        <taxon>Strongyloidea</taxon>
        <taxon>Ancylostomatidae</taxon>
        <taxon>Ancylostomatinae</taxon>
        <taxon>Ancylostoma</taxon>
    </lineage>
</organism>
<dbReference type="AlphaFoldDB" id="A0A368FJD7"/>
<proteinExistence type="predicted"/>
<keyword evidence="4" id="KW-1185">Reference proteome</keyword>
<evidence type="ECO:0000259" key="2">
    <source>
        <dbReference type="Pfam" id="PF10328"/>
    </source>
</evidence>
<accession>A0A368FJD7</accession>
<reference evidence="3 4" key="1">
    <citation type="submission" date="2014-10" db="EMBL/GenBank/DDBJ databases">
        <title>Draft genome of the hookworm Ancylostoma caninum.</title>
        <authorList>
            <person name="Mitreva M."/>
        </authorList>
    </citation>
    <scope>NUCLEOTIDE SEQUENCE [LARGE SCALE GENOMIC DNA]</scope>
    <source>
        <strain evidence="3 4">Baltimore</strain>
    </source>
</reference>
<dbReference type="OrthoDB" id="5825164at2759"/>
<dbReference type="Proteomes" id="UP000252519">
    <property type="component" value="Unassembled WGS sequence"/>
</dbReference>
<feature type="domain" description="7TM GPCR serpentine receptor class x (Srx)" evidence="2">
    <location>
        <begin position="7"/>
        <end position="60"/>
    </location>
</feature>
<keyword evidence="1" id="KW-0812">Transmembrane</keyword>
<dbReference type="EMBL" id="JOJR01001108">
    <property type="protein sequence ID" value="RCN32364.1"/>
    <property type="molecule type" value="Genomic_DNA"/>
</dbReference>
<keyword evidence="1" id="KW-1133">Transmembrane helix</keyword>
<dbReference type="PANTHER" id="PTHR23017:SF44">
    <property type="entry name" value="G-PROTEIN COUPLED RECEPTORS FAMILY 1 PROFILE DOMAIN-CONTAINING PROTEIN"/>
    <property type="match status" value="1"/>
</dbReference>
<evidence type="ECO:0000313" key="3">
    <source>
        <dbReference type="EMBL" id="RCN32364.1"/>
    </source>
</evidence>
<dbReference type="PANTHER" id="PTHR23017">
    <property type="entry name" value="SERPENTINE RECEPTOR, CLASS X"/>
    <property type="match status" value="1"/>
</dbReference>
<name>A0A368FJD7_ANCCA</name>
<comment type="caution">
    <text evidence="3">The sequence shown here is derived from an EMBL/GenBank/DDBJ whole genome shotgun (WGS) entry which is preliminary data.</text>
</comment>
<dbReference type="Pfam" id="PF10328">
    <property type="entry name" value="7TM_GPCR_Srx"/>
    <property type="match status" value="1"/>
</dbReference>
<evidence type="ECO:0000256" key="1">
    <source>
        <dbReference type="SAM" id="Phobius"/>
    </source>
</evidence>
<keyword evidence="1" id="KW-0472">Membrane</keyword>
<feature type="transmembrane region" description="Helical" evidence="1">
    <location>
        <begin position="7"/>
        <end position="29"/>
    </location>
</feature>
<evidence type="ECO:0000313" key="4">
    <source>
        <dbReference type="Proteomes" id="UP000252519"/>
    </source>
</evidence>
<gene>
    <name evidence="3" type="ORF">ANCCAN_21828</name>
</gene>
<protein>
    <recommendedName>
        <fullName evidence="2">7TM GPCR serpentine receptor class x (Srx) domain-containing protein</fullName>
    </recommendedName>
</protein>